<proteinExistence type="predicted"/>
<dbReference type="GeneID" id="30980296"/>
<name>A0A1E4SDH9_9ASCO</name>
<organism evidence="1 2">
    <name type="scientific">Suhomyces tanzawaensis NRRL Y-17324</name>
    <dbReference type="NCBI Taxonomy" id="984487"/>
    <lineage>
        <taxon>Eukaryota</taxon>
        <taxon>Fungi</taxon>
        <taxon>Dikarya</taxon>
        <taxon>Ascomycota</taxon>
        <taxon>Saccharomycotina</taxon>
        <taxon>Pichiomycetes</taxon>
        <taxon>Debaryomycetaceae</taxon>
        <taxon>Suhomyces</taxon>
    </lineage>
</organism>
<dbReference type="Proteomes" id="UP000094285">
    <property type="component" value="Unassembled WGS sequence"/>
</dbReference>
<evidence type="ECO:0000313" key="1">
    <source>
        <dbReference type="EMBL" id="ODV77555.1"/>
    </source>
</evidence>
<dbReference type="EMBL" id="KV453915">
    <property type="protein sequence ID" value="ODV77555.1"/>
    <property type="molecule type" value="Genomic_DNA"/>
</dbReference>
<evidence type="ECO:0000313" key="2">
    <source>
        <dbReference type="Proteomes" id="UP000094285"/>
    </source>
</evidence>
<gene>
    <name evidence="1" type="ORF">CANTADRAFT_102423</name>
</gene>
<keyword evidence="2" id="KW-1185">Reference proteome</keyword>
<accession>A0A1E4SDH9</accession>
<protein>
    <submittedName>
        <fullName evidence="1">Uncharacterized protein</fullName>
    </submittedName>
</protein>
<dbReference type="AlphaFoldDB" id="A0A1E4SDH9"/>
<reference evidence="2" key="1">
    <citation type="submission" date="2016-05" db="EMBL/GenBank/DDBJ databases">
        <title>Comparative genomics of biotechnologically important yeasts.</title>
        <authorList>
            <consortium name="DOE Joint Genome Institute"/>
            <person name="Riley R."/>
            <person name="Haridas S."/>
            <person name="Wolfe K.H."/>
            <person name="Lopes M.R."/>
            <person name="Hittinger C.T."/>
            <person name="Goker M."/>
            <person name="Salamov A."/>
            <person name="Wisecaver J."/>
            <person name="Long T.M."/>
            <person name="Aerts A.L."/>
            <person name="Barry K."/>
            <person name="Choi C."/>
            <person name="Clum A."/>
            <person name="Coughlan A.Y."/>
            <person name="Deshpande S."/>
            <person name="Douglass A.P."/>
            <person name="Hanson S.J."/>
            <person name="Klenk H.-P."/>
            <person name="Labutti K."/>
            <person name="Lapidus A."/>
            <person name="Lindquist E."/>
            <person name="Lipzen A."/>
            <person name="Meier-Kolthoff J.P."/>
            <person name="Ohm R.A."/>
            <person name="Otillar R.P."/>
            <person name="Pangilinan J."/>
            <person name="Peng Y."/>
            <person name="Rokas A."/>
            <person name="Rosa C.A."/>
            <person name="Scheuner C."/>
            <person name="Sibirny A.A."/>
            <person name="Slot J.C."/>
            <person name="Stielow J.B."/>
            <person name="Sun H."/>
            <person name="Kurtzman C.P."/>
            <person name="Blackwell M."/>
            <person name="Grigoriev I.V."/>
            <person name="Jeffries T.W."/>
        </authorList>
    </citation>
    <scope>NUCLEOTIDE SEQUENCE [LARGE SCALE GENOMIC DNA]</scope>
    <source>
        <strain evidence="2">NRRL Y-17324</strain>
    </source>
</reference>
<sequence>MWPGKWAYPDNSRLVRWKVAIVHDPLLGNYALSPFIHPEIPDPIHEYGFPVEFHLQLGKGTPAKIVCTPRYPKAIASHGASMHQGTYMHIHGSDMDNVNAQLRGQEARHSSMDKKGGVIGYRTI</sequence>
<dbReference type="RefSeq" id="XP_020062677.1">
    <property type="nucleotide sequence ID" value="XM_020206159.1"/>
</dbReference>